<name>A0ABR9W6Q5_9BACT</name>
<dbReference type="PANTHER" id="PTHR13504">
    <property type="entry name" value="FIDO DOMAIN-CONTAINING PROTEIN DDB_G0283145"/>
    <property type="match status" value="1"/>
</dbReference>
<evidence type="ECO:0000313" key="3">
    <source>
        <dbReference type="Proteomes" id="UP000634134"/>
    </source>
</evidence>
<dbReference type="Gene3D" id="1.10.3290.10">
    <property type="entry name" value="Fido-like domain"/>
    <property type="match status" value="1"/>
</dbReference>
<dbReference type="PROSITE" id="PS51459">
    <property type="entry name" value="FIDO"/>
    <property type="match status" value="1"/>
</dbReference>
<dbReference type="InterPro" id="IPR040198">
    <property type="entry name" value="Fido_containing"/>
</dbReference>
<dbReference type="Pfam" id="PF02661">
    <property type="entry name" value="Fic"/>
    <property type="match status" value="1"/>
</dbReference>
<organism evidence="2 3">
    <name type="scientific">Dyadobacter subterraneus</name>
    <dbReference type="NCBI Taxonomy" id="2773304"/>
    <lineage>
        <taxon>Bacteria</taxon>
        <taxon>Pseudomonadati</taxon>
        <taxon>Bacteroidota</taxon>
        <taxon>Cytophagia</taxon>
        <taxon>Cytophagales</taxon>
        <taxon>Spirosomataceae</taxon>
        <taxon>Dyadobacter</taxon>
    </lineage>
</organism>
<dbReference type="RefSeq" id="WP_194119150.1">
    <property type="nucleotide sequence ID" value="NZ_JACYGY010000001.1"/>
</dbReference>
<protein>
    <submittedName>
        <fullName evidence="2">Fic family protein</fullName>
    </submittedName>
</protein>
<dbReference type="InterPro" id="IPR003812">
    <property type="entry name" value="Fido"/>
</dbReference>
<accession>A0ABR9W6Q5</accession>
<dbReference type="Proteomes" id="UP000634134">
    <property type="component" value="Unassembled WGS sequence"/>
</dbReference>
<gene>
    <name evidence="2" type="ORF">IEE83_03070</name>
</gene>
<sequence>MSLYIHQRKNWPQFSWDEAELSTVLGEVRYVQGKIAGRMEALGFSSKAETILKTLTEDVLKSSEIEGEVLGREEVRSSIARRLGIEIAGLVPSDRNVDGVVEMTLDATQKYNHELTKDRLLGWQSSLFPSGRSGMYQILTGKWRDNEKGPMQVVSGPLGRETVHFEAPDATRVEHEMAQFLSWFNSAANIDPVIKSGIAHLWFVTIHPFDDGNGRIARAIADMQLARTEGSGQRYYSMSAQIRKRRNEYYAILEKTQKGDLDITLWLQWFLSCMRDALQVTEETLNVVLQRVSFWDKHAATPLNERQRFMINKMQEDFFGKLTSSKWAKMTKCSQDTAGRDIQDLIGKGVLAKDGGGGRSSGYLLVWE</sequence>
<evidence type="ECO:0000259" key="1">
    <source>
        <dbReference type="PROSITE" id="PS51459"/>
    </source>
</evidence>
<evidence type="ECO:0000313" key="2">
    <source>
        <dbReference type="EMBL" id="MBE9460854.1"/>
    </source>
</evidence>
<dbReference type="InterPro" id="IPR036597">
    <property type="entry name" value="Fido-like_dom_sf"/>
</dbReference>
<dbReference type="Gene3D" id="1.10.10.10">
    <property type="entry name" value="Winged helix-like DNA-binding domain superfamily/Winged helix DNA-binding domain"/>
    <property type="match status" value="1"/>
</dbReference>
<dbReference type="Pfam" id="PF13776">
    <property type="entry name" value="DUF4172"/>
    <property type="match status" value="1"/>
</dbReference>
<reference evidence="3" key="1">
    <citation type="submission" date="2023-07" db="EMBL/GenBank/DDBJ databases">
        <title>Dyadobacter sp. nov 'subterranea' isolated from contaminted grondwater.</title>
        <authorList>
            <person name="Szabo I."/>
            <person name="Al-Omari J."/>
            <person name="Szerdahelyi S.G."/>
            <person name="Rado J."/>
        </authorList>
    </citation>
    <scope>NUCLEOTIDE SEQUENCE [LARGE SCALE GENOMIC DNA]</scope>
    <source>
        <strain evidence="3">UP-52</strain>
    </source>
</reference>
<dbReference type="InterPro" id="IPR036388">
    <property type="entry name" value="WH-like_DNA-bd_sf"/>
</dbReference>
<comment type="caution">
    <text evidence="2">The sequence shown here is derived from an EMBL/GenBank/DDBJ whole genome shotgun (WGS) entry which is preliminary data.</text>
</comment>
<proteinExistence type="predicted"/>
<dbReference type="SUPFAM" id="SSF140931">
    <property type="entry name" value="Fic-like"/>
    <property type="match status" value="1"/>
</dbReference>
<dbReference type="InterPro" id="IPR025230">
    <property type="entry name" value="DUF4172"/>
</dbReference>
<dbReference type="PANTHER" id="PTHR13504:SF33">
    <property type="entry name" value="FIC FAMILY PROTEIN"/>
    <property type="match status" value="1"/>
</dbReference>
<keyword evidence="3" id="KW-1185">Reference proteome</keyword>
<dbReference type="EMBL" id="JACYGY010000001">
    <property type="protein sequence ID" value="MBE9460854.1"/>
    <property type="molecule type" value="Genomic_DNA"/>
</dbReference>
<feature type="domain" description="Fido" evidence="1">
    <location>
        <begin position="115"/>
        <end position="272"/>
    </location>
</feature>